<sequence>MTPVGSRRSAGSWMVLSASSSALGSTTGHHSHRVCTAGGTRGCDEPISLHEVPALAAAFGLDASSGTPQAQQQPQQQQPGAAGDDVAAENESEQEDRSEELSEEEEEPQYRLQVLAAAALFWRVVGP</sequence>
<proteinExistence type="predicted"/>
<protein>
    <submittedName>
        <fullName evidence="3">Uncharacterized protein</fullName>
    </submittedName>
</protein>
<feature type="compositionally biased region" description="Low complexity" evidence="1">
    <location>
        <begin position="68"/>
        <end position="83"/>
    </location>
</feature>
<name>A0A383WNQ3_TETOB</name>
<dbReference type="EMBL" id="FNXT01000348">
    <property type="protein sequence ID" value="SZX63853.1"/>
    <property type="molecule type" value="Genomic_DNA"/>
</dbReference>
<evidence type="ECO:0000313" key="4">
    <source>
        <dbReference type="Proteomes" id="UP000256970"/>
    </source>
</evidence>
<organism evidence="3 4">
    <name type="scientific">Tetradesmus obliquus</name>
    <name type="common">Green alga</name>
    <name type="synonym">Acutodesmus obliquus</name>
    <dbReference type="NCBI Taxonomy" id="3088"/>
    <lineage>
        <taxon>Eukaryota</taxon>
        <taxon>Viridiplantae</taxon>
        <taxon>Chlorophyta</taxon>
        <taxon>core chlorophytes</taxon>
        <taxon>Chlorophyceae</taxon>
        <taxon>CS clade</taxon>
        <taxon>Sphaeropleales</taxon>
        <taxon>Scenedesmaceae</taxon>
        <taxon>Tetradesmus</taxon>
    </lineage>
</organism>
<accession>A0A383WNQ3</accession>
<evidence type="ECO:0000313" key="3">
    <source>
        <dbReference type="EMBL" id="SZX79090.1"/>
    </source>
</evidence>
<feature type="compositionally biased region" description="Acidic residues" evidence="1">
    <location>
        <begin position="86"/>
        <end position="107"/>
    </location>
</feature>
<feature type="region of interest" description="Disordered" evidence="1">
    <location>
        <begin position="59"/>
        <end position="109"/>
    </location>
</feature>
<evidence type="ECO:0000313" key="2">
    <source>
        <dbReference type="EMBL" id="SZX63853.1"/>
    </source>
</evidence>
<gene>
    <name evidence="3" type="ORF">BQ4739_LOCUS19379</name>
    <name evidence="2" type="ORF">BQ4739_LOCUS4393</name>
</gene>
<keyword evidence="4" id="KW-1185">Reference proteome</keyword>
<reference evidence="3 4" key="1">
    <citation type="submission" date="2016-10" db="EMBL/GenBank/DDBJ databases">
        <authorList>
            <person name="Cai Z."/>
        </authorList>
    </citation>
    <scope>NUCLEOTIDE SEQUENCE [LARGE SCALE GENOMIC DNA]</scope>
</reference>
<evidence type="ECO:0000256" key="1">
    <source>
        <dbReference type="SAM" id="MobiDB-lite"/>
    </source>
</evidence>
<dbReference type="EMBL" id="FNXT01001351">
    <property type="protein sequence ID" value="SZX79090.1"/>
    <property type="molecule type" value="Genomic_DNA"/>
</dbReference>
<dbReference type="AlphaFoldDB" id="A0A383WNQ3"/>
<dbReference type="Proteomes" id="UP000256970">
    <property type="component" value="Unassembled WGS sequence"/>
</dbReference>
<feature type="region of interest" description="Disordered" evidence="1">
    <location>
        <begin position="19"/>
        <end position="40"/>
    </location>
</feature>
<feature type="compositionally biased region" description="Low complexity" evidence="1">
    <location>
        <begin position="19"/>
        <end position="28"/>
    </location>
</feature>